<dbReference type="PANTHER" id="PTHR34541">
    <property type="entry name" value="OS01G0729900 PROTEIN"/>
    <property type="match status" value="1"/>
</dbReference>
<evidence type="ECO:0000313" key="1">
    <source>
        <dbReference type="EMBL" id="KAH0880808.1"/>
    </source>
</evidence>
<dbReference type="EMBL" id="JAGKQM010000015">
    <property type="protein sequence ID" value="KAH0880808.1"/>
    <property type="molecule type" value="Genomic_DNA"/>
</dbReference>
<sequence>MMSVERSFEAWEEVQRQGLDLADRLAQGFTGLIQINPPSFPWPHHHQKSKPFDLEFPIQHFDAIRDYSFGIINQPINGVAAVLDVGSKIGQAGVDFGSGLNLMVQQFFRRLPVPFMQDDIKLSGKSIRSHRAYVDTKDDLGLAAERLKDSGFSKKDDSVTMSEEEVADSYLRTGGFLGRSKKGMHSLCPAVWSKHRRWLMMSMLCLNPLSCSFMDLQFPNGQLTYVSGEGLTVSTFVPFCGGLLQAQGQYPGDMRFSYSCKNKHGTRITPMVHLPDKSFALEVSQGLAWRRSGLLMKPTLQLSVCPTFGGSNPGMKAEVIHSLRDDLNLIYGYALTAHPSAFGSVSFGRSKWNGNNGRTGIVVRADTPLAASIGQPSFSVQLNNSFEF</sequence>
<name>A0ABQ7ZL83_BRANA</name>
<reference evidence="1 2" key="1">
    <citation type="submission" date="2021-05" db="EMBL/GenBank/DDBJ databases">
        <title>Genome Assembly of Synthetic Allotetraploid Brassica napus Reveals Homoeologous Exchanges between Subgenomes.</title>
        <authorList>
            <person name="Davis J.T."/>
        </authorList>
    </citation>
    <scope>NUCLEOTIDE SEQUENCE [LARGE SCALE GENOMIC DNA]</scope>
    <source>
        <strain evidence="2">cv. Da-Ae</strain>
        <tissue evidence="1">Seedling</tissue>
    </source>
</reference>
<protein>
    <submittedName>
        <fullName evidence="1">Uncharacterized protein</fullName>
    </submittedName>
</protein>
<comment type="caution">
    <text evidence="1">The sequence shown here is derived from an EMBL/GenBank/DDBJ whole genome shotgun (WGS) entry which is preliminary data.</text>
</comment>
<evidence type="ECO:0000313" key="2">
    <source>
        <dbReference type="Proteomes" id="UP000824890"/>
    </source>
</evidence>
<gene>
    <name evidence="1" type="ORF">HID58_068202</name>
</gene>
<dbReference type="Proteomes" id="UP000824890">
    <property type="component" value="Unassembled WGS sequence"/>
</dbReference>
<proteinExistence type="predicted"/>
<dbReference type="PANTHER" id="PTHR34541:SF2">
    <property type="entry name" value="OS01G0729900 PROTEIN"/>
    <property type="match status" value="1"/>
</dbReference>
<accession>A0ABQ7ZL83</accession>
<organism evidence="1 2">
    <name type="scientific">Brassica napus</name>
    <name type="common">Rape</name>
    <dbReference type="NCBI Taxonomy" id="3708"/>
    <lineage>
        <taxon>Eukaryota</taxon>
        <taxon>Viridiplantae</taxon>
        <taxon>Streptophyta</taxon>
        <taxon>Embryophyta</taxon>
        <taxon>Tracheophyta</taxon>
        <taxon>Spermatophyta</taxon>
        <taxon>Magnoliopsida</taxon>
        <taxon>eudicotyledons</taxon>
        <taxon>Gunneridae</taxon>
        <taxon>Pentapetalae</taxon>
        <taxon>rosids</taxon>
        <taxon>malvids</taxon>
        <taxon>Brassicales</taxon>
        <taxon>Brassicaceae</taxon>
        <taxon>Brassiceae</taxon>
        <taxon>Brassica</taxon>
    </lineage>
</organism>
<keyword evidence="2" id="KW-1185">Reference proteome</keyword>